<evidence type="ECO:0000313" key="2">
    <source>
        <dbReference type="EMBL" id="PON51798.1"/>
    </source>
</evidence>
<evidence type="ECO:0000313" key="3">
    <source>
        <dbReference type="Proteomes" id="UP000237105"/>
    </source>
</evidence>
<organism evidence="2 3">
    <name type="scientific">Parasponia andersonii</name>
    <name type="common">Sponia andersonii</name>
    <dbReference type="NCBI Taxonomy" id="3476"/>
    <lineage>
        <taxon>Eukaryota</taxon>
        <taxon>Viridiplantae</taxon>
        <taxon>Streptophyta</taxon>
        <taxon>Embryophyta</taxon>
        <taxon>Tracheophyta</taxon>
        <taxon>Spermatophyta</taxon>
        <taxon>Magnoliopsida</taxon>
        <taxon>eudicotyledons</taxon>
        <taxon>Gunneridae</taxon>
        <taxon>Pentapetalae</taxon>
        <taxon>rosids</taxon>
        <taxon>fabids</taxon>
        <taxon>Rosales</taxon>
        <taxon>Cannabaceae</taxon>
        <taxon>Parasponia</taxon>
    </lineage>
</organism>
<dbReference type="Proteomes" id="UP000237105">
    <property type="component" value="Unassembled WGS sequence"/>
</dbReference>
<proteinExistence type="predicted"/>
<name>A0A2P5BSN2_PARAD</name>
<reference evidence="3" key="1">
    <citation type="submission" date="2016-06" db="EMBL/GenBank/DDBJ databases">
        <title>Parallel loss of symbiosis genes in relatives of nitrogen-fixing non-legume Parasponia.</title>
        <authorList>
            <person name="Van Velzen R."/>
            <person name="Holmer R."/>
            <person name="Bu F."/>
            <person name="Rutten L."/>
            <person name="Van Zeijl A."/>
            <person name="Liu W."/>
            <person name="Santuari L."/>
            <person name="Cao Q."/>
            <person name="Sharma T."/>
            <person name="Shen D."/>
            <person name="Roswanjaya Y."/>
            <person name="Wardhani T."/>
            <person name="Kalhor M.S."/>
            <person name="Jansen J."/>
            <person name="Van den Hoogen J."/>
            <person name="Gungor B."/>
            <person name="Hartog M."/>
            <person name="Hontelez J."/>
            <person name="Verver J."/>
            <person name="Yang W.-C."/>
            <person name="Schijlen E."/>
            <person name="Repin R."/>
            <person name="Schilthuizen M."/>
            <person name="Schranz E."/>
            <person name="Heidstra R."/>
            <person name="Miyata K."/>
            <person name="Fedorova E."/>
            <person name="Kohlen W."/>
            <person name="Bisseling T."/>
            <person name="Smit S."/>
            <person name="Geurts R."/>
        </authorList>
    </citation>
    <scope>NUCLEOTIDE SEQUENCE [LARGE SCALE GENOMIC DNA]</scope>
    <source>
        <strain evidence="3">cv. WU1-14</strain>
    </source>
</reference>
<protein>
    <submittedName>
        <fullName evidence="2">Uncharacterized protein</fullName>
    </submittedName>
</protein>
<sequence length="67" mass="7115">MVEIPMIQLQSQASSSTSGSSTWSTPPRIDETLIADEVLGVSRGYWTGVGMKLKKVDSTSSTVATLP</sequence>
<feature type="compositionally biased region" description="Low complexity" evidence="1">
    <location>
        <begin position="8"/>
        <end position="25"/>
    </location>
</feature>
<accession>A0A2P5BSN2</accession>
<evidence type="ECO:0000256" key="1">
    <source>
        <dbReference type="SAM" id="MobiDB-lite"/>
    </source>
</evidence>
<comment type="caution">
    <text evidence="2">The sequence shown here is derived from an EMBL/GenBank/DDBJ whole genome shotgun (WGS) entry which is preliminary data.</text>
</comment>
<keyword evidence="3" id="KW-1185">Reference proteome</keyword>
<dbReference type="EMBL" id="JXTB01000228">
    <property type="protein sequence ID" value="PON51798.1"/>
    <property type="molecule type" value="Genomic_DNA"/>
</dbReference>
<feature type="region of interest" description="Disordered" evidence="1">
    <location>
        <begin position="1"/>
        <end position="27"/>
    </location>
</feature>
<dbReference type="AlphaFoldDB" id="A0A2P5BSN2"/>
<gene>
    <name evidence="2" type="ORF">PanWU01x14_213680</name>
</gene>